<dbReference type="EC" id="4.1.2.25" evidence="6"/>
<comment type="caution">
    <text evidence="8">The sequence shown here is derived from an EMBL/GenBank/DDBJ whole genome shotgun (WGS) entry which is preliminary data.</text>
</comment>
<dbReference type="GO" id="GO:0004150">
    <property type="term" value="F:dihydroneopterin aldolase activity"/>
    <property type="evidence" value="ECO:0007669"/>
    <property type="project" value="UniProtKB-EC"/>
</dbReference>
<sequence>MDKSVEQRDAISITGLRYYGYTGYLAEERMLGQWFEVDLTLWVDLLAVGNSDHLEDTLDYRQLVERVRHQIETAKFNTMEHLATQIARSILQCKQAQKIRVRLTKVSAPIPDFSGKISVEITRTPSDFVNS</sequence>
<organism evidence="8 9">
    <name type="scientific">Laspinema olomoucense D3b</name>
    <dbReference type="NCBI Taxonomy" id="2953688"/>
    <lineage>
        <taxon>Bacteria</taxon>
        <taxon>Bacillati</taxon>
        <taxon>Cyanobacteriota</taxon>
        <taxon>Cyanophyceae</taxon>
        <taxon>Oscillatoriophycideae</taxon>
        <taxon>Oscillatoriales</taxon>
        <taxon>Laspinemataceae</taxon>
        <taxon>Laspinema</taxon>
        <taxon>Laspinema olomoucense</taxon>
    </lineage>
</organism>
<protein>
    <recommendedName>
        <fullName evidence="6">7,8-dihydroneopterin aldolase</fullName>
        <ecNumber evidence="6">4.1.2.25</ecNumber>
    </recommendedName>
</protein>
<dbReference type="SMART" id="SM00905">
    <property type="entry name" value="FolB"/>
    <property type="match status" value="1"/>
</dbReference>
<comment type="catalytic activity">
    <reaction evidence="1 6">
        <text>7,8-dihydroneopterin = 6-hydroxymethyl-7,8-dihydropterin + glycolaldehyde</text>
        <dbReference type="Rhea" id="RHEA:10540"/>
        <dbReference type="ChEBI" id="CHEBI:17001"/>
        <dbReference type="ChEBI" id="CHEBI:17071"/>
        <dbReference type="ChEBI" id="CHEBI:44841"/>
        <dbReference type="EC" id="4.1.2.25"/>
    </reaction>
</comment>
<keyword evidence="5 6" id="KW-0456">Lyase</keyword>
<evidence type="ECO:0000313" key="9">
    <source>
        <dbReference type="Proteomes" id="UP001525961"/>
    </source>
</evidence>
<evidence type="ECO:0000313" key="8">
    <source>
        <dbReference type="EMBL" id="MCT7977178.1"/>
    </source>
</evidence>
<feature type="domain" description="Dihydroneopterin aldolase/epimerase" evidence="7">
    <location>
        <begin position="11"/>
        <end position="123"/>
    </location>
</feature>
<dbReference type="Proteomes" id="UP001525961">
    <property type="component" value="Unassembled WGS sequence"/>
</dbReference>
<comment type="pathway">
    <text evidence="2 6">Cofactor biosynthesis; tetrahydrofolate biosynthesis; 2-amino-4-hydroxy-6-hydroxymethyl-7,8-dihydropteridine diphosphate from 7,8-dihydroneopterin triphosphate: step 3/4.</text>
</comment>
<dbReference type="PANTHER" id="PTHR42844:SF1">
    <property type="entry name" value="DIHYDRONEOPTERIN ALDOLASE 1-RELATED"/>
    <property type="match status" value="1"/>
</dbReference>
<dbReference type="NCBIfam" id="TIGR00525">
    <property type="entry name" value="folB"/>
    <property type="match status" value="1"/>
</dbReference>
<dbReference type="SUPFAM" id="SSF55620">
    <property type="entry name" value="Tetrahydrobiopterin biosynthesis enzymes-like"/>
    <property type="match status" value="1"/>
</dbReference>
<accession>A0ABT2N3C3</accession>
<evidence type="ECO:0000256" key="1">
    <source>
        <dbReference type="ARBA" id="ARBA00001353"/>
    </source>
</evidence>
<evidence type="ECO:0000259" key="7">
    <source>
        <dbReference type="SMART" id="SM00905"/>
    </source>
</evidence>
<dbReference type="EMBL" id="JAMXFA010000006">
    <property type="protein sequence ID" value="MCT7977178.1"/>
    <property type="molecule type" value="Genomic_DNA"/>
</dbReference>
<keyword evidence="4 6" id="KW-0289">Folate biosynthesis</keyword>
<evidence type="ECO:0000256" key="3">
    <source>
        <dbReference type="ARBA" id="ARBA00005708"/>
    </source>
</evidence>
<dbReference type="InterPro" id="IPR006156">
    <property type="entry name" value="Dihydroneopterin_aldolase"/>
</dbReference>
<evidence type="ECO:0000256" key="5">
    <source>
        <dbReference type="ARBA" id="ARBA00023239"/>
    </source>
</evidence>
<dbReference type="Gene3D" id="3.30.1130.10">
    <property type="match status" value="1"/>
</dbReference>
<dbReference type="InterPro" id="IPR006157">
    <property type="entry name" value="FolB_dom"/>
</dbReference>
<comment type="function">
    <text evidence="6">Catalyzes the conversion of 7,8-dihydroneopterin to 6-hydroxymethyl-7,8-dihydropterin.</text>
</comment>
<comment type="similarity">
    <text evidence="3 6">Belongs to the DHNA family.</text>
</comment>
<dbReference type="Pfam" id="PF02152">
    <property type="entry name" value="FolB"/>
    <property type="match status" value="1"/>
</dbReference>
<evidence type="ECO:0000256" key="6">
    <source>
        <dbReference type="RuleBase" id="RU362079"/>
    </source>
</evidence>
<gene>
    <name evidence="8" type="primary">folB</name>
    <name evidence="8" type="ORF">NG792_05630</name>
</gene>
<dbReference type="NCBIfam" id="TIGR00526">
    <property type="entry name" value="folB_dom"/>
    <property type="match status" value="1"/>
</dbReference>
<proteinExistence type="inferred from homology"/>
<evidence type="ECO:0000256" key="2">
    <source>
        <dbReference type="ARBA" id="ARBA00005013"/>
    </source>
</evidence>
<name>A0ABT2N3C3_9CYAN</name>
<keyword evidence="9" id="KW-1185">Reference proteome</keyword>
<evidence type="ECO:0000256" key="4">
    <source>
        <dbReference type="ARBA" id="ARBA00022909"/>
    </source>
</evidence>
<dbReference type="CDD" id="cd00534">
    <property type="entry name" value="DHNA_DHNTPE"/>
    <property type="match status" value="1"/>
</dbReference>
<dbReference type="RefSeq" id="WP_261197831.1">
    <property type="nucleotide sequence ID" value="NZ_JAMXFA010000006.1"/>
</dbReference>
<dbReference type="InterPro" id="IPR043133">
    <property type="entry name" value="GTP-CH-I_C/QueF"/>
</dbReference>
<dbReference type="PANTHER" id="PTHR42844">
    <property type="entry name" value="DIHYDRONEOPTERIN ALDOLASE 1-RELATED"/>
    <property type="match status" value="1"/>
</dbReference>
<reference evidence="8 9" key="1">
    <citation type="journal article" date="2022" name="Front. Microbiol.">
        <title>High genomic differentiation and limited gene flow indicate recent cryptic speciation within the genus Laspinema (cyanobacteria).</title>
        <authorList>
            <person name="Stanojkovic A."/>
            <person name="Skoupy S."/>
            <person name="Skaloud P."/>
            <person name="Dvorak P."/>
        </authorList>
    </citation>
    <scope>NUCLEOTIDE SEQUENCE [LARGE SCALE GENOMIC DNA]</scope>
    <source>
        <strain evidence="8 9">D3b</strain>
    </source>
</reference>